<dbReference type="PANTHER" id="PTHR11059:SF0">
    <property type="entry name" value="DNA REPAIR PROTEIN RECN"/>
    <property type="match status" value="1"/>
</dbReference>
<comment type="similarity">
    <text evidence="2 9">Belongs to the RecN family.</text>
</comment>
<sequence>MLLNLHVKNFAIIDEVDITLKDGLNILTGETGAGKSIIIGSVNVCLGGKISKDIIRHGADYALVELLFESNNRAVIQKMKDLDLPIEEGQILITRKITNGKSISKINGETVTSQSLKEIAALLIDIHGQHEHQSLLYKENYLDIIDRYAKEEAAAVKQNLAREYYALTDLKKQMSQLTVDEDKRLREISYLEYEVKEIKEANLRIGEDEELTSEYKKLSNARIIAEGLSQVYEHMGYQTSGSAGDMIGRSVKQLTKLMDYDDELKGFYQQILDLEALVNEFNRNLSEYTADLSNHEEDFKEVEERLNLINHLKAKYGNTIQDIKKVVDEGEKKLEQYYHYEETLQELQANIDNQEKKVRALSEKLSEIRRKNAAILSERIKEALVDLNFLDVRFAIELTRKDYYTQDGFDEGEFLISVNPGEALKTLSKVASGGELSRIMLAIKSVFADKDEIETLIFDEIDTGISGRTAQKVSEKLSQISGSHQIICITHLAQIASMADVHYIIEKNTDGMTTKTDIRQLNETESIEEIARILGGAVITKTVLESAEEMKQLAKKNKLERV</sequence>
<dbReference type="GO" id="GO:0009432">
    <property type="term" value="P:SOS response"/>
    <property type="evidence" value="ECO:0007669"/>
    <property type="project" value="TreeGrafter"/>
</dbReference>
<organism evidence="12 13">
    <name type="scientific">Anaerocolumna chitinilytica</name>
    <dbReference type="NCBI Taxonomy" id="1727145"/>
    <lineage>
        <taxon>Bacteria</taxon>
        <taxon>Bacillati</taxon>
        <taxon>Bacillota</taxon>
        <taxon>Clostridia</taxon>
        <taxon>Lachnospirales</taxon>
        <taxon>Lachnospiraceae</taxon>
        <taxon>Anaerocolumna</taxon>
    </lineage>
</organism>
<evidence type="ECO:0000256" key="3">
    <source>
        <dbReference type="ARBA" id="ARBA00021315"/>
    </source>
</evidence>
<evidence type="ECO:0000256" key="5">
    <source>
        <dbReference type="ARBA" id="ARBA00022763"/>
    </source>
</evidence>
<dbReference type="GO" id="GO:0006281">
    <property type="term" value="P:DNA repair"/>
    <property type="evidence" value="ECO:0007669"/>
    <property type="project" value="UniProtKB-KW"/>
</dbReference>
<dbReference type="PIRSF" id="PIRSF003128">
    <property type="entry name" value="RecN"/>
    <property type="match status" value="1"/>
</dbReference>
<keyword evidence="4" id="KW-0547">Nucleotide-binding</keyword>
<feature type="domain" description="RecF/RecN/SMC N-terminal" evidence="11">
    <location>
        <begin position="2"/>
        <end position="513"/>
    </location>
</feature>
<dbReference type="Proteomes" id="UP000515703">
    <property type="component" value="Chromosome"/>
</dbReference>
<proteinExistence type="inferred from homology"/>
<dbReference type="RefSeq" id="WP_185256171.1">
    <property type="nucleotide sequence ID" value="NZ_AP023368.1"/>
</dbReference>
<evidence type="ECO:0000256" key="9">
    <source>
        <dbReference type="PIRNR" id="PIRNR003128"/>
    </source>
</evidence>
<evidence type="ECO:0000256" key="4">
    <source>
        <dbReference type="ARBA" id="ARBA00022741"/>
    </source>
</evidence>
<keyword evidence="7 9" id="KW-0234">DNA repair</keyword>
<dbReference type="CDD" id="cd03241">
    <property type="entry name" value="ABC_RecN"/>
    <property type="match status" value="2"/>
</dbReference>
<evidence type="ECO:0000256" key="1">
    <source>
        <dbReference type="ARBA" id="ARBA00003618"/>
    </source>
</evidence>
<reference evidence="12 13" key="1">
    <citation type="submission" date="2020-08" db="EMBL/GenBank/DDBJ databases">
        <title>Draft genome sequencing of an Anaerocolumna strain isolated from anoxic soil subjected to BSD treatment.</title>
        <authorList>
            <person name="Uek A."/>
            <person name="Tonouchi A."/>
        </authorList>
    </citation>
    <scope>NUCLEOTIDE SEQUENCE [LARGE SCALE GENOMIC DNA]</scope>
    <source>
        <strain evidence="12 13">CTTW</strain>
    </source>
</reference>
<dbReference type="EMBL" id="AP023368">
    <property type="protein sequence ID" value="BCK00508.1"/>
    <property type="molecule type" value="Genomic_DNA"/>
</dbReference>
<feature type="coiled-coil region" evidence="10">
    <location>
        <begin position="271"/>
        <end position="312"/>
    </location>
</feature>
<dbReference type="Gene3D" id="3.40.50.300">
    <property type="entry name" value="P-loop containing nucleotide triphosphate hydrolases"/>
    <property type="match status" value="2"/>
</dbReference>
<evidence type="ECO:0000256" key="2">
    <source>
        <dbReference type="ARBA" id="ARBA00009441"/>
    </source>
</evidence>
<dbReference type="GO" id="GO:0006310">
    <property type="term" value="P:DNA recombination"/>
    <property type="evidence" value="ECO:0007669"/>
    <property type="project" value="InterPro"/>
</dbReference>
<keyword evidence="5 9" id="KW-0227">DNA damage</keyword>
<protein>
    <recommendedName>
        <fullName evidence="3 9">DNA repair protein RecN</fullName>
    </recommendedName>
    <alternativeName>
        <fullName evidence="8 9">Recombination protein N</fullName>
    </alternativeName>
</protein>
<dbReference type="PANTHER" id="PTHR11059">
    <property type="entry name" value="DNA REPAIR PROTEIN RECN"/>
    <property type="match status" value="1"/>
</dbReference>
<evidence type="ECO:0000256" key="8">
    <source>
        <dbReference type="ARBA" id="ARBA00033408"/>
    </source>
</evidence>
<name>A0A7I8DS10_9FIRM</name>
<dbReference type="SUPFAM" id="SSF90257">
    <property type="entry name" value="Myosin rod fragments"/>
    <property type="match status" value="1"/>
</dbReference>
<accession>A0A7I8DS10</accession>
<dbReference type="GO" id="GO:0005524">
    <property type="term" value="F:ATP binding"/>
    <property type="evidence" value="ECO:0007669"/>
    <property type="project" value="UniProtKB-KW"/>
</dbReference>
<gene>
    <name evidence="12" type="primary">recN</name>
    <name evidence="12" type="ORF">bsdcttw_35480</name>
</gene>
<evidence type="ECO:0000313" key="13">
    <source>
        <dbReference type="Proteomes" id="UP000515703"/>
    </source>
</evidence>
<keyword evidence="6" id="KW-0067">ATP-binding</keyword>
<evidence type="ECO:0000256" key="10">
    <source>
        <dbReference type="SAM" id="Coils"/>
    </source>
</evidence>
<dbReference type="KEGG" id="acht:bsdcttw_35480"/>
<dbReference type="Pfam" id="PF02463">
    <property type="entry name" value="SMC_N"/>
    <property type="match status" value="1"/>
</dbReference>
<dbReference type="GO" id="GO:0043590">
    <property type="term" value="C:bacterial nucleoid"/>
    <property type="evidence" value="ECO:0007669"/>
    <property type="project" value="TreeGrafter"/>
</dbReference>
<feature type="coiled-coil region" evidence="10">
    <location>
        <begin position="337"/>
        <end position="378"/>
    </location>
</feature>
<dbReference type="NCBIfam" id="TIGR00634">
    <property type="entry name" value="recN"/>
    <property type="match status" value="1"/>
</dbReference>
<dbReference type="AlphaFoldDB" id="A0A7I8DS10"/>
<evidence type="ECO:0000313" key="12">
    <source>
        <dbReference type="EMBL" id="BCK00508.1"/>
    </source>
</evidence>
<comment type="function">
    <text evidence="1 9">May be involved in recombinational repair of damaged DNA.</text>
</comment>
<evidence type="ECO:0000256" key="6">
    <source>
        <dbReference type="ARBA" id="ARBA00022840"/>
    </source>
</evidence>
<dbReference type="SUPFAM" id="SSF52540">
    <property type="entry name" value="P-loop containing nucleoside triphosphate hydrolases"/>
    <property type="match status" value="1"/>
</dbReference>
<keyword evidence="10" id="KW-0175">Coiled coil</keyword>
<dbReference type="InterPro" id="IPR027417">
    <property type="entry name" value="P-loop_NTPase"/>
</dbReference>
<keyword evidence="13" id="KW-1185">Reference proteome</keyword>
<reference evidence="12 13" key="2">
    <citation type="submission" date="2020-08" db="EMBL/GenBank/DDBJ databases">
        <authorList>
            <person name="Ueki A."/>
            <person name="Tonouchi A."/>
        </authorList>
    </citation>
    <scope>NUCLEOTIDE SEQUENCE [LARGE SCALE GENOMIC DNA]</scope>
    <source>
        <strain evidence="12 13">CTTW</strain>
    </source>
</reference>
<evidence type="ECO:0000259" key="11">
    <source>
        <dbReference type="Pfam" id="PF02463"/>
    </source>
</evidence>
<dbReference type="InterPro" id="IPR003395">
    <property type="entry name" value="RecF/RecN/SMC_N"/>
</dbReference>
<evidence type="ECO:0000256" key="7">
    <source>
        <dbReference type="ARBA" id="ARBA00023204"/>
    </source>
</evidence>
<dbReference type="InterPro" id="IPR004604">
    <property type="entry name" value="DNA_recomb/repair_RecN"/>
</dbReference>